<feature type="compositionally biased region" description="Basic and acidic residues" evidence="1">
    <location>
        <begin position="235"/>
        <end position="244"/>
    </location>
</feature>
<dbReference type="EMBL" id="JARJCM010000303">
    <property type="protein sequence ID" value="KAJ7019193.1"/>
    <property type="molecule type" value="Genomic_DNA"/>
</dbReference>
<protein>
    <submittedName>
        <fullName evidence="2">Uncharacterized protein</fullName>
    </submittedName>
</protein>
<sequence>MPVQLDPGPLNVFIPKLKQKLRQKLMTSRAPMHDLTSNFCPNFCLNFGCGQVGVKVEAQVGAQVLTPKHPIAAHRMGVEEKYHGIQEIRSAMVIDLEMINCQISFSSGARMEQVRNQVCAGCALVAVMTSAVREGWLNCWQTSEGIGVAEPAEEQRPETANEKNTKKGMWMKSCQTHELSRIPIKDTKFHNVCPRAPLAANFQANGDSCAALEVWILPRIRSSQEKERRGKSKKTKENIPDMDHGSGPVEQAIPASADAIAAYELWVRNRPLPSRLSFWWLQVSRIIRLWIQFGVSLQPNLLRFRLLLRIRSPQEKEGTLPTPPPPPPQKWKKKLILYRDMA</sequence>
<evidence type="ECO:0000313" key="3">
    <source>
        <dbReference type="Proteomes" id="UP001218188"/>
    </source>
</evidence>
<comment type="caution">
    <text evidence="2">The sequence shown here is derived from an EMBL/GenBank/DDBJ whole genome shotgun (WGS) entry which is preliminary data.</text>
</comment>
<dbReference type="AlphaFoldDB" id="A0AAD6WM08"/>
<keyword evidence="3" id="KW-1185">Reference proteome</keyword>
<organism evidence="2 3">
    <name type="scientific">Mycena alexandri</name>
    <dbReference type="NCBI Taxonomy" id="1745969"/>
    <lineage>
        <taxon>Eukaryota</taxon>
        <taxon>Fungi</taxon>
        <taxon>Dikarya</taxon>
        <taxon>Basidiomycota</taxon>
        <taxon>Agaricomycotina</taxon>
        <taxon>Agaricomycetes</taxon>
        <taxon>Agaricomycetidae</taxon>
        <taxon>Agaricales</taxon>
        <taxon>Marasmiineae</taxon>
        <taxon>Mycenaceae</taxon>
        <taxon>Mycena</taxon>
    </lineage>
</organism>
<evidence type="ECO:0000313" key="2">
    <source>
        <dbReference type="EMBL" id="KAJ7019193.1"/>
    </source>
</evidence>
<gene>
    <name evidence="2" type="ORF">C8F04DRAFT_1197979</name>
</gene>
<evidence type="ECO:0000256" key="1">
    <source>
        <dbReference type="SAM" id="MobiDB-lite"/>
    </source>
</evidence>
<name>A0AAD6WM08_9AGAR</name>
<accession>A0AAD6WM08</accession>
<proteinExistence type="predicted"/>
<dbReference type="Proteomes" id="UP001218188">
    <property type="component" value="Unassembled WGS sequence"/>
</dbReference>
<feature type="region of interest" description="Disordered" evidence="1">
    <location>
        <begin position="225"/>
        <end position="247"/>
    </location>
</feature>
<reference evidence="2" key="1">
    <citation type="submission" date="2023-03" db="EMBL/GenBank/DDBJ databases">
        <title>Massive genome expansion in bonnet fungi (Mycena s.s.) driven by repeated elements and novel gene families across ecological guilds.</title>
        <authorList>
            <consortium name="Lawrence Berkeley National Laboratory"/>
            <person name="Harder C.B."/>
            <person name="Miyauchi S."/>
            <person name="Viragh M."/>
            <person name="Kuo A."/>
            <person name="Thoen E."/>
            <person name="Andreopoulos B."/>
            <person name="Lu D."/>
            <person name="Skrede I."/>
            <person name="Drula E."/>
            <person name="Henrissat B."/>
            <person name="Morin E."/>
            <person name="Kohler A."/>
            <person name="Barry K."/>
            <person name="LaButti K."/>
            <person name="Morin E."/>
            <person name="Salamov A."/>
            <person name="Lipzen A."/>
            <person name="Mereny Z."/>
            <person name="Hegedus B."/>
            <person name="Baldrian P."/>
            <person name="Stursova M."/>
            <person name="Weitz H."/>
            <person name="Taylor A."/>
            <person name="Grigoriev I.V."/>
            <person name="Nagy L.G."/>
            <person name="Martin F."/>
            <person name="Kauserud H."/>
        </authorList>
    </citation>
    <scope>NUCLEOTIDE SEQUENCE</scope>
    <source>
        <strain evidence="2">CBHHK200</strain>
    </source>
</reference>